<dbReference type="InterPro" id="IPR006439">
    <property type="entry name" value="HAD-SF_hydro_IA"/>
</dbReference>
<dbReference type="NCBIfam" id="TIGR01493">
    <property type="entry name" value="HAD-SF-IA-v2"/>
    <property type="match status" value="1"/>
</dbReference>
<comment type="similarity">
    <text evidence="1">Belongs to the HAD-like hydrolase superfamily. S-2-haloalkanoic acid dehalogenase family.</text>
</comment>
<sequence length="238" mass="25873">MTRSSPEVDTIVFDVLGTLVDLDGAVRAAVRALVPDADDDRVDDLAARWEEHVGAEHRRVIAGERAYATADVLDREAGRLVAERAGATDRTAADEVESPTRQVAAWPDSAAALDRLAARYEVVGLSNADLTTLLRLDARAGLRWHLSLSAELAQSFKPDPRVYRMALDRIGRPAERTLLVATHAWDLRAARAEGMRTAYLARPTGDPPTPDDAFDHHVTSVDELLAVLLDRPSTGDPA</sequence>
<gene>
    <name evidence="3" type="ORF">ACFPBZ_21205</name>
</gene>
<dbReference type="PRINTS" id="PR00413">
    <property type="entry name" value="HADHALOGNASE"/>
</dbReference>
<dbReference type="Pfam" id="PF00702">
    <property type="entry name" value="Hydrolase"/>
    <property type="match status" value="1"/>
</dbReference>
<dbReference type="SFLD" id="SFLDS00003">
    <property type="entry name" value="Haloacid_Dehalogenase"/>
    <property type="match status" value="1"/>
</dbReference>
<dbReference type="PANTHER" id="PTHR43316">
    <property type="entry name" value="HYDROLASE, HALOACID DELAHOGENASE-RELATED"/>
    <property type="match status" value="1"/>
</dbReference>
<dbReference type="RefSeq" id="WP_378038095.1">
    <property type="nucleotide sequence ID" value="NZ_JBHSIV010000026.1"/>
</dbReference>
<comment type="caution">
    <text evidence="3">The sequence shown here is derived from an EMBL/GenBank/DDBJ whole genome shotgun (WGS) entry which is preliminary data.</text>
</comment>
<organism evidence="3 4">
    <name type="scientific">Actinomycetospora atypica</name>
    <dbReference type="NCBI Taxonomy" id="1290095"/>
    <lineage>
        <taxon>Bacteria</taxon>
        <taxon>Bacillati</taxon>
        <taxon>Actinomycetota</taxon>
        <taxon>Actinomycetes</taxon>
        <taxon>Pseudonocardiales</taxon>
        <taxon>Pseudonocardiaceae</taxon>
        <taxon>Actinomycetospora</taxon>
    </lineage>
</organism>
<evidence type="ECO:0000313" key="4">
    <source>
        <dbReference type="Proteomes" id="UP001595947"/>
    </source>
</evidence>
<dbReference type="SFLD" id="SFLDG01129">
    <property type="entry name" value="C1.5:_HAD__Beta-PGM__Phosphata"/>
    <property type="match status" value="1"/>
</dbReference>
<dbReference type="Proteomes" id="UP001595947">
    <property type="component" value="Unassembled WGS sequence"/>
</dbReference>
<proteinExistence type="inferred from homology"/>
<dbReference type="InterPro" id="IPR023198">
    <property type="entry name" value="PGP-like_dom2"/>
</dbReference>
<dbReference type="InterPro" id="IPR023214">
    <property type="entry name" value="HAD_sf"/>
</dbReference>
<accession>A0ABV9YPA6</accession>
<dbReference type="NCBIfam" id="TIGR01428">
    <property type="entry name" value="HAD_type_II"/>
    <property type="match status" value="1"/>
</dbReference>
<dbReference type="PANTHER" id="PTHR43316:SF3">
    <property type="entry name" value="HALOACID DEHALOGENASE, TYPE II (AFU_ORTHOLOGUE AFUA_2G07750)-RELATED"/>
    <property type="match status" value="1"/>
</dbReference>
<dbReference type="EMBL" id="JBHSIV010000026">
    <property type="protein sequence ID" value="MFC5064755.1"/>
    <property type="molecule type" value="Genomic_DNA"/>
</dbReference>
<keyword evidence="4" id="KW-1185">Reference proteome</keyword>
<evidence type="ECO:0000256" key="2">
    <source>
        <dbReference type="ARBA" id="ARBA00022801"/>
    </source>
</evidence>
<dbReference type="InterPro" id="IPR051540">
    <property type="entry name" value="S-2-haloacid_dehalogenase"/>
</dbReference>
<protein>
    <submittedName>
        <fullName evidence="3">Haloacid dehalogenase type II</fullName>
    </submittedName>
</protein>
<name>A0ABV9YPA6_9PSEU</name>
<dbReference type="InterPro" id="IPR036412">
    <property type="entry name" value="HAD-like_sf"/>
</dbReference>
<reference evidence="4" key="1">
    <citation type="journal article" date="2019" name="Int. J. Syst. Evol. Microbiol.">
        <title>The Global Catalogue of Microorganisms (GCM) 10K type strain sequencing project: providing services to taxonomists for standard genome sequencing and annotation.</title>
        <authorList>
            <consortium name="The Broad Institute Genomics Platform"/>
            <consortium name="The Broad Institute Genome Sequencing Center for Infectious Disease"/>
            <person name="Wu L."/>
            <person name="Ma J."/>
        </authorList>
    </citation>
    <scope>NUCLEOTIDE SEQUENCE [LARGE SCALE GENOMIC DNA]</scope>
    <source>
        <strain evidence="4">CGMCC 4.7093</strain>
    </source>
</reference>
<dbReference type="Gene3D" id="1.10.150.240">
    <property type="entry name" value="Putative phosphatase, domain 2"/>
    <property type="match status" value="1"/>
</dbReference>
<dbReference type="InterPro" id="IPR006328">
    <property type="entry name" value="2-HAD"/>
</dbReference>
<dbReference type="Gene3D" id="3.40.50.1000">
    <property type="entry name" value="HAD superfamily/HAD-like"/>
    <property type="match status" value="1"/>
</dbReference>
<keyword evidence="2" id="KW-0378">Hydrolase</keyword>
<evidence type="ECO:0000313" key="3">
    <source>
        <dbReference type="EMBL" id="MFC5064755.1"/>
    </source>
</evidence>
<evidence type="ECO:0000256" key="1">
    <source>
        <dbReference type="ARBA" id="ARBA00008106"/>
    </source>
</evidence>
<dbReference type="SUPFAM" id="SSF56784">
    <property type="entry name" value="HAD-like"/>
    <property type="match status" value="1"/>
</dbReference>